<dbReference type="PANTHER" id="PTHR47573:SF1">
    <property type="entry name" value="PROTEIN AF-9 HOMOLOG"/>
    <property type="match status" value="1"/>
</dbReference>
<reference evidence="9" key="1">
    <citation type="journal article" date="2013" name="G3 (Bethesda)">
        <title>Comparative genomics of a plant-pathogenic fungus, Pyrenophora tritici-repentis, reveals transduplication and the impact of repeat elements on pathogenicity and population divergence.</title>
        <authorList>
            <person name="Manning V.A."/>
            <person name="Pandelova I."/>
            <person name="Dhillon B."/>
            <person name="Wilhelm L.J."/>
            <person name="Goodwin S.B."/>
            <person name="Berlin A.M."/>
            <person name="Figueroa M."/>
            <person name="Freitag M."/>
            <person name="Hane J.K."/>
            <person name="Henrissat B."/>
            <person name="Holman W.H."/>
            <person name="Kodira C.D."/>
            <person name="Martin J."/>
            <person name="Oliver R.P."/>
            <person name="Robbertse B."/>
            <person name="Schackwitz W."/>
            <person name="Schwartz D.C."/>
            <person name="Spatafora J.W."/>
            <person name="Turgeon B.G."/>
            <person name="Yandava C."/>
            <person name="Young S."/>
            <person name="Zhou S."/>
            <person name="Zeng Q."/>
            <person name="Grigoriev I.V."/>
            <person name="Ma L.-J."/>
            <person name="Ciuffetti L.M."/>
        </authorList>
    </citation>
    <scope>NUCLEOTIDE SEQUENCE [LARGE SCALE GENOMIC DNA]</scope>
    <source>
        <strain evidence="9">Pt-1C-BFP</strain>
    </source>
</reference>
<dbReference type="PANTHER" id="PTHR47573">
    <property type="entry name" value="PROTEIN AF-9 HOMOLOG"/>
    <property type="match status" value="1"/>
</dbReference>
<evidence type="ECO:0000313" key="8">
    <source>
        <dbReference type="EMBL" id="EDU39770.1"/>
    </source>
</evidence>
<evidence type="ECO:0000259" key="7">
    <source>
        <dbReference type="PROSITE" id="PS51037"/>
    </source>
</evidence>
<dbReference type="RefSeq" id="XP_001930665.2">
    <property type="nucleotide sequence ID" value="XM_001930630.2"/>
</dbReference>
<dbReference type="OrthoDB" id="16041at2759"/>
<dbReference type="GO" id="GO:0016740">
    <property type="term" value="F:transferase activity"/>
    <property type="evidence" value="ECO:0007669"/>
    <property type="project" value="UniProtKB-KW"/>
</dbReference>
<dbReference type="GO" id="GO:0000785">
    <property type="term" value="C:chromatin"/>
    <property type="evidence" value="ECO:0007669"/>
    <property type="project" value="UniProtKB-ARBA"/>
</dbReference>
<dbReference type="HOGENOM" id="CLU_051385_0_0_1"/>
<dbReference type="GeneID" id="6339994"/>
<dbReference type="GO" id="GO:0006355">
    <property type="term" value="P:regulation of DNA-templated transcription"/>
    <property type="evidence" value="ECO:0007669"/>
    <property type="project" value="InterPro"/>
</dbReference>
<organism evidence="8 9">
    <name type="scientific">Pyrenophora tritici-repentis (strain Pt-1C-BFP)</name>
    <name type="common">Wheat tan spot fungus</name>
    <name type="synonym">Drechslera tritici-repentis</name>
    <dbReference type="NCBI Taxonomy" id="426418"/>
    <lineage>
        <taxon>Eukaryota</taxon>
        <taxon>Fungi</taxon>
        <taxon>Dikarya</taxon>
        <taxon>Ascomycota</taxon>
        <taxon>Pezizomycotina</taxon>
        <taxon>Dothideomycetes</taxon>
        <taxon>Pleosporomycetidae</taxon>
        <taxon>Pleosporales</taxon>
        <taxon>Pleosporineae</taxon>
        <taxon>Pleosporaceae</taxon>
        <taxon>Pyrenophora</taxon>
    </lineage>
</organism>
<dbReference type="Gene3D" id="2.60.40.1970">
    <property type="entry name" value="YEATS domain"/>
    <property type="match status" value="1"/>
</dbReference>
<dbReference type="OMA" id="TAMLPRH"/>
<proteinExistence type="predicted"/>
<dbReference type="InterPro" id="IPR005033">
    <property type="entry name" value="YEATS"/>
</dbReference>
<keyword evidence="8" id="KW-0808">Transferase</keyword>
<dbReference type="InterPro" id="IPR055129">
    <property type="entry name" value="YEATS_dom"/>
</dbReference>
<protein>
    <recommendedName>
        <fullName evidence="1">Protein AF-9 homolog</fullName>
    </recommendedName>
</protein>
<dbReference type="Pfam" id="PF03366">
    <property type="entry name" value="YEATS"/>
    <property type="match status" value="1"/>
</dbReference>
<dbReference type="eggNOG" id="KOG3149">
    <property type="taxonomic scope" value="Eukaryota"/>
</dbReference>
<dbReference type="InterPro" id="IPR038704">
    <property type="entry name" value="YEAST_sf"/>
</dbReference>
<dbReference type="KEGG" id="ptrr:6339994"/>
<keyword evidence="4 5" id="KW-0539">Nucleus</keyword>
<dbReference type="PROSITE" id="PS51037">
    <property type="entry name" value="YEATS"/>
    <property type="match status" value="1"/>
</dbReference>
<feature type="region of interest" description="Disordered" evidence="6">
    <location>
        <begin position="244"/>
        <end position="270"/>
    </location>
</feature>
<evidence type="ECO:0000256" key="5">
    <source>
        <dbReference type="PROSITE-ProRule" id="PRU00376"/>
    </source>
</evidence>
<feature type="region of interest" description="Disordered" evidence="6">
    <location>
        <begin position="170"/>
        <end position="211"/>
    </location>
</feature>
<dbReference type="EMBL" id="DS231615">
    <property type="protein sequence ID" value="EDU39770.1"/>
    <property type="molecule type" value="Genomic_DNA"/>
</dbReference>
<dbReference type="GO" id="GO:0005634">
    <property type="term" value="C:nucleus"/>
    <property type="evidence" value="ECO:0007669"/>
    <property type="project" value="UniProtKB-SubCell"/>
</dbReference>
<sequence length="270" mass="30651">MEEEQEARLDEIEGTLRGHVGLIEDSLDRIEGKGDACKQDNLYNTRAKDGKEGSKAWLNKVSFKIFNTYENPLRMVEKPPFEVTETGWGGFNIDIRLHFQPISGEKAQYRQHFLQLEKYGDEKMQAEQERTGCVRSEFLEVVQFNEPTEALFDALTSEDQWNYLIPAGKGGSKKASLGANGRLKRGLPNGERSAQLPEKGADEVPFSQEQEQALQDFFKAKMEEVEKQLEKEAKKKEEVEAKLKSLRGELGHEAAQQAAQQASGDRSRRR</sequence>
<feature type="domain" description="YEATS" evidence="7">
    <location>
        <begin position="1"/>
        <end position="158"/>
    </location>
</feature>
<dbReference type="AlphaFoldDB" id="B2VRZ3"/>
<dbReference type="FunCoup" id="B2VRZ3">
    <property type="interactions" value="682"/>
</dbReference>
<dbReference type="InParanoid" id="B2VRZ3"/>
<keyword evidence="3" id="KW-0804">Transcription</keyword>
<evidence type="ECO:0000256" key="2">
    <source>
        <dbReference type="ARBA" id="ARBA00023015"/>
    </source>
</evidence>
<evidence type="ECO:0000256" key="3">
    <source>
        <dbReference type="ARBA" id="ARBA00023163"/>
    </source>
</evidence>
<name>B2VRZ3_PYRTR</name>
<accession>B2VRZ3</accession>
<evidence type="ECO:0000313" key="9">
    <source>
        <dbReference type="Proteomes" id="UP000001471"/>
    </source>
</evidence>
<evidence type="ECO:0000256" key="4">
    <source>
        <dbReference type="ARBA" id="ARBA00023242"/>
    </source>
</evidence>
<dbReference type="STRING" id="426418.B2VRZ3"/>
<keyword evidence="2" id="KW-0805">Transcription regulation</keyword>
<evidence type="ECO:0000256" key="6">
    <source>
        <dbReference type="SAM" id="MobiDB-lite"/>
    </source>
</evidence>
<evidence type="ECO:0000256" key="1">
    <source>
        <dbReference type="ARBA" id="ARBA00022408"/>
    </source>
</evidence>
<dbReference type="Proteomes" id="UP000001471">
    <property type="component" value="Unassembled WGS sequence"/>
</dbReference>
<comment type="subcellular location">
    <subcellularLocation>
        <location evidence="5">Nucleus</location>
    </subcellularLocation>
</comment>
<gene>
    <name evidence="8" type="ORF">PTRG_00332</name>
</gene>